<evidence type="ECO:0000313" key="1">
    <source>
        <dbReference type="EMBL" id="EFN73454.1"/>
    </source>
</evidence>
<keyword evidence="2" id="KW-1185">Reference proteome</keyword>
<evidence type="ECO:0000313" key="2">
    <source>
        <dbReference type="Proteomes" id="UP000000311"/>
    </source>
</evidence>
<accession>E1ZZD5</accession>
<name>E1ZZD5_CAMFO</name>
<protein>
    <submittedName>
        <fullName evidence="1">Uncharacterized protein</fullName>
    </submittedName>
</protein>
<dbReference type="EMBL" id="GL435341">
    <property type="protein sequence ID" value="EFN73454.1"/>
    <property type="molecule type" value="Genomic_DNA"/>
</dbReference>
<dbReference type="InParanoid" id="E1ZZD5"/>
<reference evidence="1 2" key="1">
    <citation type="journal article" date="2010" name="Science">
        <title>Genomic comparison of the ants Camponotus floridanus and Harpegnathos saltator.</title>
        <authorList>
            <person name="Bonasio R."/>
            <person name="Zhang G."/>
            <person name="Ye C."/>
            <person name="Mutti N.S."/>
            <person name="Fang X."/>
            <person name="Qin N."/>
            <person name="Donahue G."/>
            <person name="Yang P."/>
            <person name="Li Q."/>
            <person name="Li C."/>
            <person name="Zhang P."/>
            <person name="Huang Z."/>
            <person name="Berger S.L."/>
            <person name="Reinberg D."/>
            <person name="Wang J."/>
            <person name="Liebig J."/>
        </authorList>
    </citation>
    <scope>NUCLEOTIDE SEQUENCE [LARGE SCALE GENOMIC DNA]</scope>
    <source>
        <strain evidence="2">C129</strain>
    </source>
</reference>
<proteinExistence type="predicted"/>
<dbReference type="STRING" id="104421.E1ZZD5"/>
<dbReference type="AlphaFoldDB" id="E1ZZD5"/>
<organism evidence="2">
    <name type="scientific">Camponotus floridanus</name>
    <name type="common">Florida carpenter ant</name>
    <dbReference type="NCBI Taxonomy" id="104421"/>
    <lineage>
        <taxon>Eukaryota</taxon>
        <taxon>Metazoa</taxon>
        <taxon>Ecdysozoa</taxon>
        <taxon>Arthropoda</taxon>
        <taxon>Hexapoda</taxon>
        <taxon>Insecta</taxon>
        <taxon>Pterygota</taxon>
        <taxon>Neoptera</taxon>
        <taxon>Endopterygota</taxon>
        <taxon>Hymenoptera</taxon>
        <taxon>Apocrita</taxon>
        <taxon>Aculeata</taxon>
        <taxon>Formicoidea</taxon>
        <taxon>Formicidae</taxon>
        <taxon>Formicinae</taxon>
        <taxon>Camponotus</taxon>
    </lineage>
</organism>
<gene>
    <name evidence="1" type="ORF">EAG_03208</name>
</gene>
<dbReference type="Proteomes" id="UP000000311">
    <property type="component" value="Unassembled WGS sequence"/>
</dbReference>
<dbReference type="OMA" id="EHEKQEC"/>
<sequence>MSVPTFVYLQGFATGKLFFVKESTVLKKGYVLSHYFFASPVPWSVLTKSERCQVLWLTGNHHGLIWVAGNVPYGLVQRPITTAIVGTIHEEEEEESSVVYVKGLEKRKMAGLDDAGNGYIIETLDADYEDIDALNKLDIINSMRCGKHVKNCALQNVFKIFNWWSRKNCDISSERRAIRILGRPYALTATEFKFLEIDINVSPPNYVKIAIGDHRGKELILSLKTWKGLCE</sequence>